<name>A0A8S2ZZ52_9BILA</name>
<feature type="non-terminal residue" evidence="1">
    <location>
        <position position="29"/>
    </location>
</feature>
<dbReference type="Proteomes" id="UP000681720">
    <property type="component" value="Unassembled WGS sequence"/>
</dbReference>
<comment type="caution">
    <text evidence="1">The sequence shown here is derived from an EMBL/GenBank/DDBJ whole genome shotgun (WGS) entry which is preliminary data.</text>
</comment>
<organism evidence="1 2">
    <name type="scientific">Rotaria magnacalcarata</name>
    <dbReference type="NCBI Taxonomy" id="392030"/>
    <lineage>
        <taxon>Eukaryota</taxon>
        <taxon>Metazoa</taxon>
        <taxon>Spiralia</taxon>
        <taxon>Gnathifera</taxon>
        <taxon>Rotifera</taxon>
        <taxon>Eurotatoria</taxon>
        <taxon>Bdelloidea</taxon>
        <taxon>Philodinida</taxon>
        <taxon>Philodinidae</taxon>
        <taxon>Rotaria</taxon>
    </lineage>
</organism>
<proteinExistence type="predicted"/>
<gene>
    <name evidence="1" type="ORF">GIL414_LOCUS42045</name>
</gene>
<protein>
    <submittedName>
        <fullName evidence="1">Uncharacterized protein</fullName>
    </submittedName>
</protein>
<evidence type="ECO:0000313" key="2">
    <source>
        <dbReference type="Proteomes" id="UP000681720"/>
    </source>
</evidence>
<accession>A0A8S2ZZ52</accession>
<evidence type="ECO:0000313" key="1">
    <source>
        <dbReference type="EMBL" id="CAF4675013.1"/>
    </source>
</evidence>
<sequence>MGDECLSDLTLLAVERDFDIDLEETADIF</sequence>
<reference evidence="1" key="1">
    <citation type="submission" date="2021-02" db="EMBL/GenBank/DDBJ databases">
        <authorList>
            <person name="Nowell W R."/>
        </authorList>
    </citation>
    <scope>NUCLEOTIDE SEQUENCE</scope>
</reference>
<dbReference type="AlphaFoldDB" id="A0A8S2ZZ52"/>
<dbReference type="EMBL" id="CAJOBJ010120798">
    <property type="protein sequence ID" value="CAF4675013.1"/>
    <property type="molecule type" value="Genomic_DNA"/>
</dbReference>